<dbReference type="PANTHER" id="PTHR43133:SF25">
    <property type="entry name" value="RNA POLYMERASE SIGMA FACTOR RFAY-RELATED"/>
    <property type="match status" value="1"/>
</dbReference>
<proteinExistence type="inferred from homology"/>
<protein>
    <recommendedName>
        <fullName evidence="6">RNA polymerase sigma factor</fullName>
    </recommendedName>
</protein>
<evidence type="ECO:0000256" key="6">
    <source>
        <dbReference type="RuleBase" id="RU000716"/>
    </source>
</evidence>
<dbReference type="GO" id="GO:0006352">
    <property type="term" value="P:DNA-templated transcription initiation"/>
    <property type="evidence" value="ECO:0007669"/>
    <property type="project" value="InterPro"/>
</dbReference>
<dbReference type="RefSeq" id="WP_187572115.1">
    <property type="nucleotide sequence ID" value="NZ_CP060731.1"/>
</dbReference>
<dbReference type="EMBL" id="CP060731">
    <property type="protein sequence ID" value="QNN76279.1"/>
    <property type="molecule type" value="Genomic_DNA"/>
</dbReference>
<dbReference type="Pfam" id="PF04542">
    <property type="entry name" value="Sigma70_r2"/>
    <property type="match status" value="1"/>
</dbReference>
<evidence type="ECO:0000256" key="7">
    <source>
        <dbReference type="SAM" id="Phobius"/>
    </source>
</evidence>
<dbReference type="Proteomes" id="UP000515838">
    <property type="component" value="Chromosome"/>
</dbReference>
<feature type="transmembrane region" description="Helical" evidence="7">
    <location>
        <begin position="191"/>
        <end position="213"/>
    </location>
</feature>
<feature type="transmembrane region" description="Helical" evidence="7">
    <location>
        <begin position="275"/>
        <end position="296"/>
    </location>
</feature>
<feature type="transmembrane region" description="Helical" evidence="7">
    <location>
        <begin position="355"/>
        <end position="375"/>
    </location>
</feature>
<keyword evidence="7" id="KW-0472">Membrane</keyword>
<evidence type="ECO:0000313" key="10">
    <source>
        <dbReference type="EMBL" id="QNN76279.1"/>
    </source>
</evidence>
<keyword evidence="2 6" id="KW-0805">Transcription regulation</keyword>
<comment type="similarity">
    <text evidence="1 6">Belongs to the sigma-70 factor family. ECF subfamily.</text>
</comment>
<evidence type="ECO:0000256" key="4">
    <source>
        <dbReference type="ARBA" id="ARBA00023125"/>
    </source>
</evidence>
<feature type="transmembrane region" description="Helical" evidence="7">
    <location>
        <begin position="233"/>
        <end position="259"/>
    </location>
</feature>
<dbReference type="InterPro" id="IPR007627">
    <property type="entry name" value="RNA_pol_sigma70_r2"/>
</dbReference>
<keyword evidence="3 6" id="KW-0731">Sigma factor</keyword>
<dbReference type="InterPro" id="IPR013324">
    <property type="entry name" value="RNA_pol_sigma_r3/r4-like"/>
</dbReference>
<dbReference type="InterPro" id="IPR036388">
    <property type="entry name" value="WH-like_DNA-bd_sf"/>
</dbReference>
<dbReference type="GeneID" id="89225278"/>
<dbReference type="CDD" id="cd06171">
    <property type="entry name" value="Sigma70_r4"/>
    <property type="match status" value="1"/>
</dbReference>
<dbReference type="InterPro" id="IPR000838">
    <property type="entry name" value="RNA_pol_sigma70_ECF_CS"/>
</dbReference>
<dbReference type="InterPro" id="IPR039425">
    <property type="entry name" value="RNA_pol_sigma-70-like"/>
</dbReference>
<dbReference type="GO" id="GO:0003677">
    <property type="term" value="F:DNA binding"/>
    <property type="evidence" value="ECO:0007669"/>
    <property type="project" value="UniProtKB-KW"/>
</dbReference>
<evidence type="ECO:0000259" key="9">
    <source>
        <dbReference type="Pfam" id="PF08281"/>
    </source>
</evidence>
<dbReference type="PANTHER" id="PTHR43133">
    <property type="entry name" value="RNA POLYMERASE ECF-TYPE SIGMA FACTO"/>
    <property type="match status" value="1"/>
</dbReference>
<evidence type="ECO:0000313" key="11">
    <source>
        <dbReference type="Proteomes" id="UP000515838"/>
    </source>
</evidence>
<feature type="domain" description="RNA polymerase sigma factor 70 region 4 type 2" evidence="9">
    <location>
        <begin position="130"/>
        <end position="178"/>
    </location>
</feature>
<dbReference type="SUPFAM" id="SSF88659">
    <property type="entry name" value="Sigma3 and sigma4 domains of RNA polymerase sigma factors"/>
    <property type="match status" value="1"/>
</dbReference>
<gene>
    <name evidence="10" type="ORF">IAE60_09855</name>
</gene>
<dbReference type="InterPro" id="IPR013325">
    <property type="entry name" value="RNA_pol_sigma_r2"/>
</dbReference>
<reference evidence="10 11" key="1">
    <citation type="submission" date="2020-08" db="EMBL/GenBank/DDBJ databases">
        <title>Streptomycin Non-resistant strain, P. mexicana.</title>
        <authorList>
            <person name="Ganesh-Kumar S."/>
            <person name="Zhe T."/>
            <person name="Yu Z."/>
            <person name="Min Y."/>
        </authorList>
    </citation>
    <scope>NUCLEOTIDE SEQUENCE [LARGE SCALE GENOMIC DNA]</scope>
    <source>
        <strain evidence="10 11">GTZY2</strain>
    </source>
</reference>
<dbReference type="Pfam" id="PF08281">
    <property type="entry name" value="Sigma70_r4_2"/>
    <property type="match status" value="1"/>
</dbReference>
<keyword evidence="5 6" id="KW-0804">Transcription</keyword>
<dbReference type="InterPro" id="IPR014284">
    <property type="entry name" value="RNA_pol_sigma-70_dom"/>
</dbReference>
<dbReference type="Gene3D" id="1.10.10.10">
    <property type="entry name" value="Winged helix-like DNA-binding domain superfamily/Winged helix DNA-binding domain"/>
    <property type="match status" value="1"/>
</dbReference>
<dbReference type="Gene3D" id="1.10.1740.10">
    <property type="match status" value="1"/>
</dbReference>
<evidence type="ECO:0000256" key="2">
    <source>
        <dbReference type="ARBA" id="ARBA00023015"/>
    </source>
</evidence>
<dbReference type="GO" id="GO:0016987">
    <property type="term" value="F:sigma factor activity"/>
    <property type="evidence" value="ECO:0007669"/>
    <property type="project" value="UniProtKB-KW"/>
</dbReference>
<evidence type="ECO:0000256" key="1">
    <source>
        <dbReference type="ARBA" id="ARBA00010641"/>
    </source>
</evidence>
<sequence length="381" mass="41181">MDTLTIELSLRDALPAAARGDQAAYGRVVALCQNAVTGIALAITRDVHASEDIAQEAFLKSWRQLATLKNPDSFLPWLREITRNLARDHLRAQRRRPMTGETAEIALTLAADTAPTPAEALLQTEQEAAAREVIAALPEDSREVLLLYYREGQRSQQVASLLGITDAAVRKRLSRARQYVREELMARFGEFARASAPSAAFASGVLGMIAIAAPPSAGAVVLGAGGAAAGKGLLKLVGGTLGAAAFGTLVGIGAVWFGIRKPLKDPLDARERRDLVFYGAFCTLLILGFIVGIMALTQVRGWVPHLGLTLVYMGGICWASAIWLPRILRRRQARDLQRDPEGTRRQIERQRFWRVWGLVIAIGLASAGVIAGLVMSGRLAF</sequence>
<evidence type="ECO:0000259" key="8">
    <source>
        <dbReference type="Pfam" id="PF04542"/>
    </source>
</evidence>
<evidence type="ECO:0000256" key="3">
    <source>
        <dbReference type="ARBA" id="ARBA00023082"/>
    </source>
</evidence>
<dbReference type="InterPro" id="IPR013249">
    <property type="entry name" value="RNA_pol_sigma70_r4_t2"/>
</dbReference>
<name>A0A7G9T854_PSEMX</name>
<dbReference type="SUPFAM" id="SSF88946">
    <property type="entry name" value="Sigma2 domain of RNA polymerase sigma factors"/>
    <property type="match status" value="1"/>
</dbReference>
<feature type="domain" description="RNA polymerase sigma-70 region 2" evidence="8">
    <location>
        <begin position="32"/>
        <end position="96"/>
    </location>
</feature>
<accession>A0A7G9T854</accession>
<keyword evidence="7" id="KW-0812">Transmembrane</keyword>
<dbReference type="NCBIfam" id="TIGR02937">
    <property type="entry name" value="sigma70-ECF"/>
    <property type="match status" value="1"/>
</dbReference>
<keyword evidence="7" id="KW-1133">Transmembrane helix</keyword>
<keyword evidence="4 6" id="KW-0238">DNA-binding</keyword>
<feature type="transmembrane region" description="Helical" evidence="7">
    <location>
        <begin position="302"/>
        <end position="324"/>
    </location>
</feature>
<organism evidence="10 11">
    <name type="scientific">Pseudoxanthomonas mexicana</name>
    <dbReference type="NCBI Taxonomy" id="128785"/>
    <lineage>
        <taxon>Bacteria</taxon>
        <taxon>Pseudomonadati</taxon>
        <taxon>Pseudomonadota</taxon>
        <taxon>Gammaproteobacteria</taxon>
        <taxon>Lysobacterales</taxon>
        <taxon>Lysobacteraceae</taxon>
        <taxon>Pseudoxanthomonas</taxon>
    </lineage>
</organism>
<dbReference type="AlphaFoldDB" id="A0A7G9T854"/>
<dbReference type="PROSITE" id="PS01063">
    <property type="entry name" value="SIGMA70_ECF"/>
    <property type="match status" value="1"/>
</dbReference>
<evidence type="ECO:0000256" key="5">
    <source>
        <dbReference type="ARBA" id="ARBA00023163"/>
    </source>
</evidence>